<dbReference type="Pfam" id="PF22266">
    <property type="entry name" value="DUF6953"/>
    <property type="match status" value="1"/>
</dbReference>
<dbReference type="InterPro" id="IPR054228">
    <property type="entry name" value="DUF6953"/>
</dbReference>
<evidence type="ECO:0008006" key="3">
    <source>
        <dbReference type="Google" id="ProtNLM"/>
    </source>
</evidence>
<comment type="caution">
    <text evidence="1">The sequence shown here is derived from an EMBL/GenBank/DDBJ whole genome shotgun (WGS) entry which is preliminary data.</text>
</comment>
<protein>
    <recommendedName>
        <fullName evidence="3">RNA helicase</fullName>
    </recommendedName>
</protein>
<dbReference type="EMBL" id="JADDUM010000090">
    <property type="protein sequence ID" value="MBE8591738.1"/>
    <property type="molecule type" value="Genomic_DNA"/>
</dbReference>
<proteinExistence type="predicted"/>
<gene>
    <name evidence="1" type="ORF">IQK56_12770</name>
</gene>
<organism evidence="1 2">
    <name type="scientific">Pseudomonas cyclaminis</name>
    <dbReference type="NCBI Taxonomy" id="2781239"/>
    <lineage>
        <taxon>Bacteria</taxon>
        <taxon>Pseudomonadati</taxon>
        <taxon>Pseudomonadota</taxon>
        <taxon>Gammaproteobacteria</taxon>
        <taxon>Pseudomonadales</taxon>
        <taxon>Pseudomonadaceae</taxon>
        <taxon>Pseudomonas</taxon>
    </lineage>
</organism>
<dbReference type="RefSeq" id="WP_193864093.1">
    <property type="nucleotide sequence ID" value="NZ_JADDUM010000090.1"/>
</dbReference>
<keyword evidence="2" id="KW-1185">Reference proteome</keyword>
<dbReference type="Proteomes" id="UP000613075">
    <property type="component" value="Unassembled WGS sequence"/>
</dbReference>
<name>A0ABR9SS96_9PSED</name>
<reference evidence="1 2" key="1">
    <citation type="submission" date="2020-10" db="EMBL/GenBank/DDBJ databases">
        <title>The draft genomes of Cyclamen pathogen Pseudomonas sp.</title>
        <authorList>
            <person name="Fujikawa T."/>
            <person name="Sawada H."/>
        </authorList>
    </citation>
    <scope>NUCLEOTIDE SEQUENCE [LARGE SCALE GENOMIC DNA]</scope>
    <source>
        <strain evidence="1 2">MAFF 301449</strain>
    </source>
</reference>
<sequence>MDANSVAAWMLEQIQREDCLYQDDVVDYLVKAKHERLLTENADGNQAIGKAVLTAFRNLTPDNVVWVKPDRYWRFRVAEDEPGRDARG</sequence>
<evidence type="ECO:0000313" key="2">
    <source>
        <dbReference type="Proteomes" id="UP000613075"/>
    </source>
</evidence>
<accession>A0ABR9SS96</accession>
<evidence type="ECO:0000313" key="1">
    <source>
        <dbReference type="EMBL" id="MBE8591738.1"/>
    </source>
</evidence>